<accession>A0A0F8ZZH0</accession>
<gene>
    <name evidence="1" type="ORF">LCGC14_2714760</name>
</gene>
<proteinExistence type="predicted"/>
<sequence>MEVGSEMEVGSKRTDEWAAELRRWIDEEGPIPALQVMRDWYQDEGKCGQWLVLNLTEMIVCFGGH</sequence>
<protein>
    <submittedName>
        <fullName evidence="1">Uncharacterized protein</fullName>
    </submittedName>
</protein>
<evidence type="ECO:0000313" key="1">
    <source>
        <dbReference type="EMBL" id="KKK91255.1"/>
    </source>
</evidence>
<reference evidence="1" key="1">
    <citation type="journal article" date="2015" name="Nature">
        <title>Complex archaea that bridge the gap between prokaryotes and eukaryotes.</title>
        <authorList>
            <person name="Spang A."/>
            <person name="Saw J.H."/>
            <person name="Jorgensen S.L."/>
            <person name="Zaremba-Niedzwiedzka K."/>
            <person name="Martijn J."/>
            <person name="Lind A.E."/>
            <person name="van Eijk R."/>
            <person name="Schleper C."/>
            <person name="Guy L."/>
            <person name="Ettema T.J."/>
        </authorList>
    </citation>
    <scope>NUCLEOTIDE SEQUENCE</scope>
</reference>
<comment type="caution">
    <text evidence="1">The sequence shown here is derived from an EMBL/GenBank/DDBJ whole genome shotgun (WGS) entry which is preliminary data.</text>
</comment>
<organism evidence="1">
    <name type="scientific">marine sediment metagenome</name>
    <dbReference type="NCBI Taxonomy" id="412755"/>
    <lineage>
        <taxon>unclassified sequences</taxon>
        <taxon>metagenomes</taxon>
        <taxon>ecological metagenomes</taxon>
    </lineage>
</organism>
<dbReference type="EMBL" id="LAZR01048734">
    <property type="protein sequence ID" value="KKK91255.1"/>
    <property type="molecule type" value="Genomic_DNA"/>
</dbReference>
<dbReference type="AlphaFoldDB" id="A0A0F8ZZH0"/>
<name>A0A0F8ZZH0_9ZZZZ</name>